<evidence type="ECO:0000256" key="1">
    <source>
        <dbReference type="ARBA" id="ARBA00008693"/>
    </source>
</evidence>
<dbReference type="InterPro" id="IPR004978">
    <property type="entry name" value="Stanniocalcin"/>
</dbReference>
<feature type="non-terminal residue" evidence="5">
    <location>
        <position position="1"/>
    </location>
</feature>
<comment type="subunit">
    <text evidence="2">Homodimer; disulfide-linked.</text>
</comment>
<dbReference type="GO" id="GO:0005615">
    <property type="term" value="C:extracellular space"/>
    <property type="evidence" value="ECO:0007669"/>
    <property type="project" value="TreeGrafter"/>
</dbReference>
<evidence type="ECO:0000256" key="4">
    <source>
        <dbReference type="ARBA" id="ARBA00023157"/>
    </source>
</evidence>
<protein>
    <submittedName>
        <fullName evidence="5">Uncharacterized protein</fullName>
    </submittedName>
</protein>
<gene>
    <name evidence="5" type="ORF">PFISCL1PPCAC_13080</name>
</gene>
<dbReference type="GO" id="GO:0005179">
    <property type="term" value="F:hormone activity"/>
    <property type="evidence" value="ECO:0007669"/>
    <property type="project" value="UniProtKB-KW"/>
</dbReference>
<feature type="non-terminal residue" evidence="5">
    <location>
        <position position="83"/>
    </location>
</feature>
<evidence type="ECO:0000313" key="5">
    <source>
        <dbReference type="EMBL" id="GMT21783.1"/>
    </source>
</evidence>
<dbReference type="GO" id="GO:0006874">
    <property type="term" value="P:intracellular calcium ion homeostasis"/>
    <property type="evidence" value="ECO:0007669"/>
    <property type="project" value="TreeGrafter"/>
</dbReference>
<name>A0AAV5VQM2_9BILA</name>
<sequence>LESVSHCNATGYALNFGLPYCMRFSDNAPLYTPLGKSWLYCTRSCLANFVRNDIIANITDCATIKKDAFSSHVPCYINCGFCR</sequence>
<dbReference type="PANTHER" id="PTHR11245:SF6">
    <property type="entry name" value="DUF19 DOMAIN-CONTAINING PROTEIN"/>
    <property type="match status" value="1"/>
</dbReference>
<proteinExistence type="inferred from homology"/>
<reference evidence="5" key="1">
    <citation type="submission" date="2023-10" db="EMBL/GenBank/DDBJ databases">
        <title>Genome assembly of Pristionchus species.</title>
        <authorList>
            <person name="Yoshida K."/>
            <person name="Sommer R.J."/>
        </authorList>
    </citation>
    <scope>NUCLEOTIDE SEQUENCE</scope>
    <source>
        <strain evidence="5">RS5133</strain>
    </source>
</reference>
<keyword evidence="4" id="KW-1015">Disulfide bond</keyword>
<evidence type="ECO:0000256" key="2">
    <source>
        <dbReference type="ARBA" id="ARBA00011748"/>
    </source>
</evidence>
<comment type="caution">
    <text evidence="5">The sequence shown here is derived from an EMBL/GenBank/DDBJ whole genome shotgun (WGS) entry which is preliminary data.</text>
</comment>
<accession>A0AAV5VQM2</accession>
<dbReference type="PANTHER" id="PTHR11245">
    <property type="entry name" value="STANNIOCALCIN"/>
    <property type="match status" value="1"/>
</dbReference>
<evidence type="ECO:0000256" key="3">
    <source>
        <dbReference type="ARBA" id="ARBA00022702"/>
    </source>
</evidence>
<keyword evidence="3" id="KW-0372">Hormone</keyword>
<dbReference type="Proteomes" id="UP001432322">
    <property type="component" value="Unassembled WGS sequence"/>
</dbReference>
<evidence type="ECO:0000313" key="6">
    <source>
        <dbReference type="Proteomes" id="UP001432322"/>
    </source>
</evidence>
<dbReference type="EMBL" id="BTSY01000004">
    <property type="protein sequence ID" value="GMT21783.1"/>
    <property type="molecule type" value="Genomic_DNA"/>
</dbReference>
<organism evidence="5 6">
    <name type="scientific">Pristionchus fissidentatus</name>
    <dbReference type="NCBI Taxonomy" id="1538716"/>
    <lineage>
        <taxon>Eukaryota</taxon>
        <taxon>Metazoa</taxon>
        <taxon>Ecdysozoa</taxon>
        <taxon>Nematoda</taxon>
        <taxon>Chromadorea</taxon>
        <taxon>Rhabditida</taxon>
        <taxon>Rhabditina</taxon>
        <taxon>Diplogasteromorpha</taxon>
        <taxon>Diplogasteroidea</taxon>
        <taxon>Neodiplogasteridae</taxon>
        <taxon>Pristionchus</taxon>
    </lineage>
</organism>
<keyword evidence="6" id="KW-1185">Reference proteome</keyword>
<comment type="similarity">
    <text evidence="1">Belongs to the stanniocalcin family.</text>
</comment>
<dbReference type="AlphaFoldDB" id="A0AAV5VQM2"/>